<dbReference type="EMBL" id="MN740104">
    <property type="protein sequence ID" value="QHT87923.1"/>
    <property type="molecule type" value="Genomic_DNA"/>
</dbReference>
<organism evidence="1">
    <name type="scientific">viral metagenome</name>
    <dbReference type="NCBI Taxonomy" id="1070528"/>
    <lineage>
        <taxon>unclassified sequences</taxon>
        <taxon>metagenomes</taxon>
        <taxon>organismal metagenomes</taxon>
    </lineage>
</organism>
<sequence length="34" mass="4179">MKKETNALKMKNEERNNDKIKTILLLFYLLFKCF</sequence>
<dbReference type="AlphaFoldDB" id="A0A6C0I705"/>
<protein>
    <submittedName>
        <fullName evidence="1">Uncharacterized protein</fullName>
    </submittedName>
</protein>
<proteinExistence type="predicted"/>
<accession>A0A6C0I705</accession>
<reference evidence="1" key="1">
    <citation type="journal article" date="2020" name="Nature">
        <title>Giant virus diversity and host interactions through global metagenomics.</title>
        <authorList>
            <person name="Schulz F."/>
            <person name="Roux S."/>
            <person name="Paez-Espino D."/>
            <person name="Jungbluth S."/>
            <person name="Walsh D.A."/>
            <person name="Denef V.J."/>
            <person name="McMahon K.D."/>
            <person name="Konstantinidis K.T."/>
            <person name="Eloe-Fadrosh E.A."/>
            <person name="Kyrpides N.C."/>
            <person name="Woyke T."/>
        </authorList>
    </citation>
    <scope>NUCLEOTIDE SEQUENCE</scope>
    <source>
        <strain evidence="1">GVMAG-M-3300023184-191</strain>
    </source>
</reference>
<name>A0A6C0I705_9ZZZZ</name>
<evidence type="ECO:0000313" key="1">
    <source>
        <dbReference type="EMBL" id="QHT87923.1"/>
    </source>
</evidence>